<dbReference type="Proteomes" id="UP000828797">
    <property type="component" value="Segment"/>
</dbReference>
<accession>A0AAE7WUW5</accession>
<reference evidence="1" key="1">
    <citation type="submission" date="2021-07" db="EMBL/GenBank/DDBJ databases">
        <authorList>
            <person name="Wang J."/>
            <person name="Yang M."/>
        </authorList>
    </citation>
    <scope>NUCLEOTIDE SEQUENCE</scope>
</reference>
<dbReference type="GeneID" id="77923836"/>
<dbReference type="RefSeq" id="YP_010648397.1">
    <property type="nucleotide sequence ID" value="NC_070758.1"/>
</dbReference>
<name>A0AAE7WUW5_9CAUD</name>
<evidence type="ECO:0000313" key="1">
    <source>
        <dbReference type="EMBL" id="QYW05809.1"/>
    </source>
</evidence>
<dbReference type="EMBL" id="MZ592920">
    <property type="protein sequence ID" value="QYW05809.1"/>
    <property type="molecule type" value="Genomic_DNA"/>
</dbReference>
<sequence>MRNTNKRRVVSEEYRKAMKARKDRRDAKARAQVEQESLSFTSEGDFTHLARNTMKFNRR</sequence>
<evidence type="ECO:0000313" key="2">
    <source>
        <dbReference type="Proteomes" id="UP000828797"/>
    </source>
</evidence>
<proteinExistence type="predicted"/>
<protein>
    <submittedName>
        <fullName evidence="1">Uncharacterized protein</fullName>
    </submittedName>
</protein>
<dbReference type="KEGG" id="vg:77923836"/>
<keyword evidence="2" id="KW-1185">Reference proteome</keyword>
<organism evidence="1 2">
    <name type="scientific">Vibrio phage vB_VpaP_G1</name>
    <dbReference type="NCBI Taxonomy" id="2862773"/>
    <lineage>
        <taxon>Viruses</taxon>
        <taxon>Duplodnaviria</taxon>
        <taxon>Heunggongvirae</taxon>
        <taxon>Uroviricota</taxon>
        <taxon>Caudoviricetes</taxon>
        <taxon>Autographivirales</taxon>
        <taxon>Youngvirus</taxon>
        <taxon>Youngvirus G1</taxon>
    </lineage>
</organism>